<evidence type="ECO:0000313" key="3">
    <source>
        <dbReference type="Proteomes" id="UP000887575"/>
    </source>
</evidence>
<feature type="signal peptide" evidence="1">
    <location>
        <begin position="1"/>
        <end position="19"/>
    </location>
</feature>
<sequence length="133" mass="14603">MRLFFRYLFPLFSLPFLDGCIRTVPTPTPGNPCQQCTVGQVTFTPASPDRLGSIDATHTNPTIGGDGCLHMVAECIGDEGFTSFMQFNINQGGPVENNPAKRVVEAPLDCRNGQWFYMNRQVNEVNCQEAGNG</sequence>
<keyword evidence="3" id="KW-1185">Reference proteome</keyword>
<organism evidence="3 4">
    <name type="scientific">Mesorhabditis belari</name>
    <dbReference type="NCBI Taxonomy" id="2138241"/>
    <lineage>
        <taxon>Eukaryota</taxon>
        <taxon>Metazoa</taxon>
        <taxon>Ecdysozoa</taxon>
        <taxon>Nematoda</taxon>
        <taxon>Chromadorea</taxon>
        <taxon>Rhabditida</taxon>
        <taxon>Rhabditina</taxon>
        <taxon>Rhabditomorpha</taxon>
        <taxon>Rhabditoidea</taxon>
        <taxon>Rhabditidae</taxon>
        <taxon>Mesorhabditinae</taxon>
        <taxon>Mesorhabditis</taxon>
    </lineage>
</organism>
<name>A0AAF3EQ64_9BILA</name>
<evidence type="ECO:0000256" key="1">
    <source>
        <dbReference type="SAM" id="SignalP"/>
    </source>
</evidence>
<reference evidence="4" key="1">
    <citation type="submission" date="2024-02" db="UniProtKB">
        <authorList>
            <consortium name="WormBaseParasite"/>
        </authorList>
    </citation>
    <scope>IDENTIFICATION</scope>
</reference>
<dbReference type="Proteomes" id="UP000887575">
    <property type="component" value="Unassembled WGS sequence"/>
</dbReference>
<evidence type="ECO:0000313" key="4">
    <source>
        <dbReference type="WBParaSite" id="MBELARI_LOCUS16224"/>
    </source>
</evidence>
<accession>A0AAF3EQ64</accession>
<protein>
    <submittedName>
        <fullName evidence="4">C6 domain-containing protein</fullName>
    </submittedName>
</protein>
<dbReference type="AlphaFoldDB" id="A0AAF3EQ64"/>
<keyword evidence="1" id="KW-0732">Signal</keyword>
<feature type="domain" description="C6" evidence="2">
    <location>
        <begin position="33"/>
        <end position="127"/>
    </location>
</feature>
<dbReference type="InterPro" id="IPR002601">
    <property type="entry name" value="C6_domain"/>
</dbReference>
<dbReference type="WBParaSite" id="MBELARI_LOCUS16224">
    <property type="protein sequence ID" value="MBELARI_LOCUS16224"/>
    <property type="gene ID" value="MBELARI_LOCUS16224"/>
</dbReference>
<evidence type="ECO:0000259" key="2">
    <source>
        <dbReference type="SMART" id="SM01048"/>
    </source>
</evidence>
<feature type="chain" id="PRO_5042128122" evidence="1">
    <location>
        <begin position="20"/>
        <end position="133"/>
    </location>
</feature>
<proteinExistence type="predicted"/>
<dbReference type="SMART" id="SM01048">
    <property type="entry name" value="C6"/>
    <property type="match status" value="1"/>
</dbReference>